<gene>
    <name evidence="1" type="ORF">ANN_18418</name>
</gene>
<evidence type="ECO:0000313" key="2">
    <source>
        <dbReference type="Proteomes" id="UP001148838"/>
    </source>
</evidence>
<protein>
    <submittedName>
        <fullName evidence="1">Uncharacterized protein</fullName>
    </submittedName>
</protein>
<proteinExistence type="predicted"/>
<sequence length="152" mass="18027">MKHLLGRFSEELFSKHWRSDSRRKKNKVHKVADDMALLAEEEMIIKDMLLELNDSCEQCGMKTNENKTKFKIFQFPINNIDLSFEEVGKIQISWSNSNRFYIFAPCHTSANIQRFRTPHRFHYQRMQEQENLQYASAEPLFEASFGDGSKDR</sequence>
<accession>A0ABQ8SPQ0</accession>
<evidence type="ECO:0000313" key="1">
    <source>
        <dbReference type="EMBL" id="KAJ4435799.1"/>
    </source>
</evidence>
<dbReference type="EMBL" id="JAJSOF020000023">
    <property type="protein sequence ID" value="KAJ4435799.1"/>
    <property type="molecule type" value="Genomic_DNA"/>
</dbReference>
<reference evidence="1 2" key="1">
    <citation type="journal article" date="2022" name="Allergy">
        <title>Genome assembly and annotation of Periplaneta americana reveal a comprehensive cockroach allergen profile.</title>
        <authorList>
            <person name="Wang L."/>
            <person name="Xiong Q."/>
            <person name="Saelim N."/>
            <person name="Wang L."/>
            <person name="Nong W."/>
            <person name="Wan A.T."/>
            <person name="Shi M."/>
            <person name="Liu X."/>
            <person name="Cao Q."/>
            <person name="Hui J.H.L."/>
            <person name="Sookrung N."/>
            <person name="Leung T.F."/>
            <person name="Tungtrongchitr A."/>
            <person name="Tsui S.K.W."/>
        </authorList>
    </citation>
    <scope>NUCLEOTIDE SEQUENCE [LARGE SCALE GENOMIC DNA]</scope>
    <source>
        <strain evidence="1">PWHHKU_190912</strain>
    </source>
</reference>
<keyword evidence="2" id="KW-1185">Reference proteome</keyword>
<name>A0ABQ8SPQ0_PERAM</name>
<organism evidence="1 2">
    <name type="scientific">Periplaneta americana</name>
    <name type="common">American cockroach</name>
    <name type="synonym">Blatta americana</name>
    <dbReference type="NCBI Taxonomy" id="6978"/>
    <lineage>
        <taxon>Eukaryota</taxon>
        <taxon>Metazoa</taxon>
        <taxon>Ecdysozoa</taxon>
        <taxon>Arthropoda</taxon>
        <taxon>Hexapoda</taxon>
        <taxon>Insecta</taxon>
        <taxon>Pterygota</taxon>
        <taxon>Neoptera</taxon>
        <taxon>Polyneoptera</taxon>
        <taxon>Dictyoptera</taxon>
        <taxon>Blattodea</taxon>
        <taxon>Blattoidea</taxon>
        <taxon>Blattidae</taxon>
        <taxon>Blattinae</taxon>
        <taxon>Periplaneta</taxon>
    </lineage>
</organism>
<dbReference type="Proteomes" id="UP001148838">
    <property type="component" value="Unassembled WGS sequence"/>
</dbReference>
<comment type="caution">
    <text evidence="1">The sequence shown here is derived from an EMBL/GenBank/DDBJ whole genome shotgun (WGS) entry which is preliminary data.</text>
</comment>